<dbReference type="Proteomes" id="UP000228948">
    <property type="component" value="Chromosome"/>
</dbReference>
<reference evidence="1 2" key="1">
    <citation type="submission" date="2017-11" db="EMBL/GenBank/DDBJ databases">
        <title>Revised Sequence and Annotation of the Rhodobaca barguzinensis strain alga05 Genome.</title>
        <authorList>
            <person name="Kopejtka K."/>
            <person name="Tomasch J.M."/>
            <person name="Bunk B."/>
            <person name="Koblizek M."/>
        </authorList>
    </citation>
    <scope>NUCLEOTIDE SEQUENCE [LARGE SCALE GENOMIC DNA]</scope>
    <source>
        <strain evidence="2">alga05</strain>
    </source>
</reference>
<dbReference type="EMBL" id="CP024899">
    <property type="protein sequence ID" value="ATX65288.1"/>
    <property type="molecule type" value="Genomic_DNA"/>
</dbReference>
<dbReference type="KEGG" id="rbg:BG454_05160"/>
<gene>
    <name evidence="1" type="ORF">BG454_05160</name>
</gene>
<name>A0A2K8KEU1_9RHOB</name>
<sequence length="187" mass="20726">MPPRRTYLEAVTGHCNEEDTHMTKPFPKAFSFSLIVIRFPHFLSSVAALVSAERDLGGYCGGDPAVDVWIRDAEVELQYVLDEICVLSELPVRHDADAYLLRVVKLFRMMLLSDNPVQVSYLRKLARASGRFLLPWDNPLHFRLNRMIVTALEQFEALLLIDDGAESGADADGLAAHGGDGPSVKSA</sequence>
<accession>A0A2K8KEU1</accession>
<evidence type="ECO:0000313" key="2">
    <source>
        <dbReference type="Proteomes" id="UP000228948"/>
    </source>
</evidence>
<evidence type="ECO:0000313" key="1">
    <source>
        <dbReference type="EMBL" id="ATX65288.1"/>
    </source>
</evidence>
<proteinExistence type="predicted"/>
<dbReference type="AlphaFoldDB" id="A0A2K8KEU1"/>
<dbReference type="STRING" id="441209.GCA_001870665_03771"/>
<organism evidence="1 2">
    <name type="scientific">Roseinatronobacter bogoriensis subsp. barguzinensis</name>
    <dbReference type="NCBI Taxonomy" id="441209"/>
    <lineage>
        <taxon>Bacteria</taxon>
        <taxon>Pseudomonadati</taxon>
        <taxon>Pseudomonadota</taxon>
        <taxon>Alphaproteobacteria</taxon>
        <taxon>Rhodobacterales</taxon>
        <taxon>Paracoccaceae</taxon>
        <taxon>Roseinatronobacter</taxon>
    </lineage>
</organism>
<keyword evidence="2" id="KW-1185">Reference proteome</keyword>
<protein>
    <submittedName>
        <fullName evidence="1">Uncharacterized protein</fullName>
    </submittedName>
</protein>